<sequence length="108" mass="12145">MNNDKLEALFSGLTTVPQAESKDSRDGKTPAKKEKKNSRTKKAEEKPVESRFCTIVDNEVLKKIRLIATKEGLNVKDVVGAAFEKAISSYERKHGKLQEEVHDAKKLF</sequence>
<comment type="caution">
    <text evidence="2">The sequence shown here is derived from an EMBL/GenBank/DDBJ whole genome shotgun (WGS) entry which is preliminary data.</text>
</comment>
<reference evidence="2 3" key="1">
    <citation type="submission" date="2018-08" db="EMBL/GenBank/DDBJ databases">
        <title>A genome reference for cultivated species of the human gut microbiota.</title>
        <authorList>
            <person name="Zou Y."/>
            <person name="Xue W."/>
            <person name="Luo G."/>
        </authorList>
    </citation>
    <scope>NUCLEOTIDE SEQUENCE [LARGE SCALE GENOMIC DNA]</scope>
    <source>
        <strain evidence="2 3">TF08-13</strain>
    </source>
</reference>
<proteinExistence type="predicted"/>
<feature type="region of interest" description="Disordered" evidence="1">
    <location>
        <begin position="11"/>
        <end position="48"/>
    </location>
</feature>
<name>A0A3E4R7R5_BACUN</name>
<dbReference type="AlphaFoldDB" id="A0A3E4R7R5"/>
<evidence type="ECO:0000256" key="1">
    <source>
        <dbReference type="SAM" id="MobiDB-lite"/>
    </source>
</evidence>
<feature type="compositionally biased region" description="Basic and acidic residues" evidence="1">
    <location>
        <begin position="20"/>
        <end position="32"/>
    </location>
</feature>
<dbReference type="Proteomes" id="UP000260795">
    <property type="component" value="Unassembled WGS sequence"/>
</dbReference>
<gene>
    <name evidence="2" type="ORF">DXC80_03615</name>
</gene>
<evidence type="ECO:0000313" key="3">
    <source>
        <dbReference type="Proteomes" id="UP000260795"/>
    </source>
</evidence>
<protein>
    <submittedName>
        <fullName evidence="2">Uncharacterized protein</fullName>
    </submittedName>
</protein>
<organism evidence="2 3">
    <name type="scientific">Bacteroides uniformis</name>
    <dbReference type="NCBI Taxonomy" id="820"/>
    <lineage>
        <taxon>Bacteria</taxon>
        <taxon>Pseudomonadati</taxon>
        <taxon>Bacteroidota</taxon>
        <taxon>Bacteroidia</taxon>
        <taxon>Bacteroidales</taxon>
        <taxon>Bacteroidaceae</taxon>
        <taxon>Bacteroides</taxon>
    </lineage>
</organism>
<evidence type="ECO:0000313" key="2">
    <source>
        <dbReference type="EMBL" id="RGL16271.1"/>
    </source>
</evidence>
<accession>A0A3E4R7R5</accession>
<dbReference type="EMBL" id="QSRK01000004">
    <property type="protein sequence ID" value="RGL16271.1"/>
    <property type="molecule type" value="Genomic_DNA"/>
</dbReference>